<keyword evidence="9 11" id="KW-0472">Membrane</keyword>
<evidence type="ECO:0000313" key="18">
    <source>
        <dbReference type="Proteomes" id="UP000595894"/>
    </source>
</evidence>
<keyword evidence="5 11" id="KW-0812">Transmembrane</keyword>
<protein>
    <submittedName>
        <fullName evidence="17">TonB-dependent receptor</fullName>
    </submittedName>
</protein>
<accession>A0A974S375</accession>
<feature type="region of interest" description="Disordered" evidence="13">
    <location>
        <begin position="24"/>
        <end position="55"/>
    </location>
</feature>
<evidence type="ECO:0000256" key="1">
    <source>
        <dbReference type="ARBA" id="ARBA00004571"/>
    </source>
</evidence>
<organism evidence="17 18">
    <name type="scientific">Sphingomonas aliaeris</name>
    <dbReference type="NCBI Taxonomy" id="2759526"/>
    <lineage>
        <taxon>Bacteria</taxon>
        <taxon>Pseudomonadati</taxon>
        <taxon>Pseudomonadota</taxon>
        <taxon>Alphaproteobacteria</taxon>
        <taxon>Sphingomonadales</taxon>
        <taxon>Sphingomonadaceae</taxon>
        <taxon>Sphingomonas</taxon>
    </lineage>
</organism>
<keyword evidence="17" id="KW-0675">Receptor</keyword>
<gene>
    <name evidence="17" type="ORF">H5J25_11280</name>
</gene>
<dbReference type="Pfam" id="PF00593">
    <property type="entry name" value="TonB_dep_Rec_b-barrel"/>
    <property type="match status" value="1"/>
</dbReference>
<dbReference type="InterPro" id="IPR012910">
    <property type="entry name" value="Plug_dom"/>
</dbReference>
<comment type="similarity">
    <text evidence="11 12">Belongs to the TonB-dependent receptor family.</text>
</comment>
<dbReference type="PROSITE" id="PS52016">
    <property type="entry name" value="TONB_DEPENDENT_REC_3"/>
    <property type="match status" value="1"/>
</dbReference>
<dbReference type="GO" id="GO:0006826">
    <property type="term" value="P:iron ion transport"/>
    <property type="evidence" value="ECO:0007669"/>
    <property type="project" value="UniProtKB-KW"/>
</dbReference>
<evidence type="ECO:0000256" key="10">
    <source>
        <dbReference type="ARBA" id="ARBA00023237"/>
    </source>
</evidence>
<sequence>MKRFELFAASALALVIAMPAAAQVAPPPPTTVPPDAATTATTDTPTDDAGNKVGGFQADDDIIVTAAKREQTLQDIPISVSVTGVDTIEKAQIVDLINLQSVVPSLRVTQFQSAGQTNFTIRGFGNGNGNIGIESSVGVFIDGVYRSRSASAIADLPDVQRIEVLRGPQSTLFGKNVSAGAISIVTKLPEFDWHVRAEATAGNYGLMQANASITGPLSETVAFRVYGNVNQRDGYFRNIVSGGEVNGRDRFSIRGDLLFQPSSDFSLRVIADLNHIDEICCGASTLFNGPATVLIGAPRAGVLGVGATIGNPARLFDRELVYNTAPNNVLTGKGISAQADLSLGFAKLTSITSYRTQSNRTTLDVDFTGADISNQTTNDRIKTFTQEFRLASDNAGPFNWLLGGFYADEKIDTGRNILFGRDSRAFVDALTVGRGANGLPNGAPPVGTLETLQSLVNPNVRPGATYFQQGQGIFDNYKLDDRSFSIFGQFDFKITDRLTFTGGGAYLNDRKKAQSNVVLTDRFALLNLRNVPELGFLPLSIIAPGAPGTIPVNLFAGLNAVQFFYADTANHAPVNFPNANESGILKDDKFTYAGRLAYDLDSRLNVYASYSTGWKAGAYNLSSDSRPPNNGVGRTADPENVTVYELGAKARFNGGFLNLAVFQQSIKGFQSNAFTGTGFALVNAGKQSVKGFELDAQYRPVRPLLLTGAVTYLDPKYDSFTRATCVSFDPVCQVPAGSPAGTLAPQFRDLSGRRPAGISKWTGSVSATYTQEFGDGYSAFVRGEYDFASKTRLTDTVPANLNTFSQNTVNASLGVSTPYKLDVQLWVRNLTQDKYLLSAFQTVIQSGSFSGYPNEPRTYGVTLRKAF</sequence>
<keyword evidence="2 11" id="KW-0813">Transport</keyword>
<evidence type="ECO:0000256" key="4">
    <source>
        <dbReference type="ARBA" id="ARBA00022496"/>
    </source>
</evidence>
<evidence type="ECO:0000256" key="5">
    <source>
        <dbReference type="ARBA" id="ARBA00022692"/>
    </source>
</evidence>
<dbReference type="GO" id="GO:0009279">
    <property type="term" value="C:cell outer membrane"/>
    <property type="evidence" value="ECO:0007669"/>
    <property type="project" value="UniProtKB-SubCell"/>
</dbReference>
<dbReference type="Proteomes" id="UP000595894">
    <property type="component" value="Chromosome"/>
</dbReference>
<dbReference type="PANTHER" id="PTHR32552:SF81">
    <property type="entry name" value="TONB-DEPENDENT OUTER MEMBRANE RECEPTOR"/>
    <property type="match status" value="1"/>
</dbReference>
<feature type="signal peptide" evidence="14">
    <location>
        <begin position="1"/>
        <end position="24"/>
    </location>
</feature>
<evidence type="ECO:0000256" key="12">
    <source>
        <dbReference type="RuleBase" id="RU003357"/>
    </source>
</evidence>
<keyword evidence="7" id="KW-0406">Ion transport</keyword>
<keyword evidence="14" id="KW-0732">Signal</keyword>
<dbReference type="InterPro" id="IPR036942">
    <property type="entry name" value="Beta-barrel_TonB_sf"/>
</dbReference>
<keyword evidence="3 11" id="KW-1134">Transmembrane beta strand</keyword>
<dbReference type="InterPro" id="IPR000531">
    <property type="entry name" value="Beta-barrel_TonB"/>
</dbReference>
<keyword evidence="10 11" id="KW-0998">Cell outer membrane</keyword>
<evidence type="ECO:0000256" key="3">
    <source>
        <dbReference type="ARBA" id="ARBA00022452"/>
    </source>
</evidence>
<proteinExistence type="inferred from homology"/>
<dbReference type="PANTHER" id="PTHR32552">
    <property type="entry name" value="FERRICHROME IRON RECEPTOR-RELATED"/>
    <property type="match status" value="1"/>
</dbReference>
<keyword evidence="6" id="KW-0408">Iron</keyword>
<dbReference type="EMBL" id="CP061035">
    <property type="protein sequence ID" value="QQV76121.1"/>
    <property type="molecule type" value="Genomic_DNA"/>
</dbReference>
<feature type="chain" id="PRO_5038135937" evidence="14">
    <location>
        <begin position="25"/>
        <end position="867"/>
    </location>
</feature>
<evidence type="ECO:0000259" key="16">
    <source>
        <dbReference type="Pfam" id="PF07715"/>
    </source>
</evidence>
<dbReference type="Pfam" id="PF07715">
    <property type="entry name" value="Plug"/>
    <property type="match status" value="1"/>
</dbReference>
<evidence type="ECO:0000256" key="14">
    <source>
        <dbReference type="SAM" id="SignalP"/>
    </source>
</evidence>
<evidence type="ECO:0000259" key="15">
    <source>
        <dbReference type="Pfam" id="PF00593"/>
    </source>
</evidence>
<evidence type="ECO:0000313" key="17">
    <source>
        <dbReference type="EMBL" id="QQV76121.1"/>
    </source>
</evidence>
<evidence type="ECO:0000256" key="13">
    <source>
        <dbReference type="SAM" id="MobiDB-lite"/>
    </source>
</evidence>
<name>A0A974S375_9SPHN</name>
<evidence type="ECO:0000256" key="11">
    <source>
        <dbReference type="PROSITE-ProRule" id="PRU01360"/>
    </source>
</evidence>
<dbReference type="Gene3D" id="2.40.170.20">
    <property type="entry name" value="TonB-dependent receptor, beta-barrel domain"/>
    <property type="match status" value="2"/>
</dbReference>
<evidence type="ECO:0000256" key="2">
    <source>
        <dbReference type="ARBA" id="ARBA00022448"/>
    </source>
</evidence>
<dbReference type="InterPro" id="IPR039426">
    <property type="entry name" value="TonB-dep_rcpt-like"/>
</dbReference>
<dbReference type="AlphaFoldDB" id="A0A974S375"/>
<comment type="subcellular location">
    <subcellularLocation>
        <location evidence="1 11">Cell outer membrane</location>
        <topology evidence="1 11">Multi-pass membrane protein</topology>
    </subcellularLocation>
</comment>
<reference evidence="18" key="1">
    <citation type="submission" date="2020-09" db="EMBL/GenBank/DDBJ databases">
        <title>Sphingomonas sp., a new species isolated from pork steak.</title>
        <authorList>
            <person name="Heidler von Heilborn D."/>
        </authorList>
    </citation>
    <scope>NUCLEOTIDE SEQUENCE [LARGE SCALE GENOMIC DNA]</scope>
</reference>
<dbReference type="KEGG" id="sari:H5J25_11280"/>
<keyword evidence="8 12" id="KW-0798">TonB box</keyword>
<feature type="domain" description="TonB-dependent receptor plug" evidence="16">
    <location>
        <begin position="73"/>
        <end position="181"/>
    </location>
</feature>
<evidence type="ECO:0000256" key="6">
    <source>
        <dbReference type="ARBA" id="ARBA00023004"/>
    </source>
</evidence>
<evidence type="ECO:0000256" key="9">
    <source>
        <dbReference type="ARBA" id="ARBA00023136"/>
    </source>
</evidence>
<evidence type="ECO:0000256" key="8">
    <source>
        <dbReference type="ARBA" id="ARBA00023077"/>
    </source>
</evidence>
<feature type="compositionally biased region" description="Low complexity" evidence="13">
    <location>
        <begin position="33"/>
        <end position="48"/>
    </location>
</feature>
<keyword evidence="18" id="KW-1185">Reference proteome</keyword>
<dbReference type="RefSeq" id="WP_202091025.1">
    <property type="nucleotide sequence ID" value="NZ_CP061035.1"/>
</dbReference>
<evidence type="ECO:0000256" key="7">
    <source>
        <dbReference type="ARBA" id="ARBA00023065"/>
    </source>
</evidence>
<feature type="domain" description="TonB-dependent receptor-like beta-barrel" evidence="15">
    <location>
        <begin position="308"/>
        <end position="830"/>
    </location>
</feature>
<keyword evidence="4" id="KW-0410">Iron transport</keyword>
<dbReference type="SUPFAM" id="SSF56935">
    <property type="entry name" value="Porins"/>
    <property type="match status" value="1"/>
</dbReference>